<dbReference type="InterPro" id="IPR029069">
    <property type="entry name" value="HotDog_dom_sf"/>
</dbReference>
<dbReference type="Gene3D" id="3.10.129.10">
    <property type="entry name" value="Hotdog Thioesterase"/>
    <property type="match status" value="1"/>
</dbReference>
<keyword evidence="2 4" id="KW-0378">Hydrolase</keyword>
<sequence length="130" mass="14627">MGKDDLRKMIDEGDFTSHNNISFHSFDGEQLILKMLPDSRHISDLNILHGGVIYTLADTATGILCRILGKNYVTIDAHMSYISNTPKGIEIFARASFVHKGNTVSVCEVEVYTKDKLLTKGTFTYHVYKK</sequence>
<dbReference type="SUPFAM" id="SSF54637">
    <property type="entry name" value="Thioesterase/thiol ester dehydrase-isomerase"/>
    <property type="match status" value="1"/>
</dbReference>
<dbReference type="STRING" id="1122949.GCA_000378725_01700"/>
<protein>
    <submittedName>
        <fullName evidence="4">Esterase HI_1161</fullName>
        <ecNumber evidence="4">3.1.2.-</ecNumber>
    </submittedName>
</protein>
<evidence type="ECO:0000256" key="1">
    <source>
        <dbReference type="ARBA" id="ARBA00008324"/>
    </source>
</evidence>
<gene>
    <name evidence="4" type="ORF">NCTC13149_01618</name>
</gene>
<dbReference type="InterPro" id="IPR006683">
    <property type="entry name" value="Thioestr_dom"/>
</dbReference>
<reference evidence="4 5" key="1">
    <citation type="submission" date="2018-06" db="EMBL/GenBank/DDBJ databases">
        <authorList>
            <consortium name="Pathogen Informatics"/>
            <person name="Doyle S."/>
        </authorList>
    </citation>
    <scope>NUCLEOTIDE SEQUENCE [LARGE SCALE GENOMIC DNA]</scope>
    <source>
        <strain evidence="4 5">NCTC13149</strain>
    </source>
</reference>
<dbReference type="InterPro" id="IPR003736">
    <property type="entry name" value="PAAI_dom"/>
</dbReference>
<dbReference type="EC" id="3.1.2.-" evidence="4"/>
<evidence type="ECO:0000313" key="5">
    <source>
        <dbReference type="Proteomes" id="UP000255517"/>
    </source>
</evidence>
<dbReference type="Proteomes" id="UP000255517">
    <property type="component" value="Unassembled WGS sequence"/>
</dbReference>
<name>A0A379C6I9_9FIRM</name>
<dbReference type="Pfam" id="PF03061">
    <property type="entry name" value="4HBT"/>
    <property type="match status" value="1"/>
</dbReference>
<dbReference type="InterPro" id="IPR039298">
    <property type="entry name" value="ACOT13"/>
</dbReference>
<dbReference type="NCBIfam" id="TIGR00369">
    <property type="entry name" value="unchar_dom_1"/>
    <property type="match status" value="1"/>
</dbReference>
<organism evidence="4 5">
    <name type="scientific">Peptoniphilus lacrimalis</name>
    <dbReference type="NCBI Taxonomy" id="33031"/>
    <lineage>
        <taxon>Bacteria</taxon>
        <taxon>Bacillati</taxon>
        <taxon>Bacillota</taxon>
        <taxon>Tissierellia</taxon>
        <taxon>Tissierellales</taxon>
        <taxon>Peptoniphilaceae</taxon>
        <taxon>Peptoniphilus</taxon>
    </lineage>
</organism>
<evidence type="ECO:0000259" key="3">
    <source>
        <dbReference type="Pfam" id="PF03061"/>
    </source>
</evidence>
<feature type="domain" description="Thioesterase" evidence="3">
    <location>
        <begin position="46"/>
        <end position="117"/>
    </location>
</feature>
<accession>A0A379C6I9</accession>
<dbReference type="AlphaFoldDB" id="A0A379C6I9"/>
<dbReference type="GO" id="GO:0047617">
    <property type="term" value="F:fatty acyl-CoA hydrolase activity"/>
    <property type="evidence" value="ECO:0007669"/>
    <property type="project" value="InterPro"/>
</dbReference>
<dbReference type="RefSeq" id="WP_009345761.1">
    <property type="nucleotide sequence ID" value="NZ_CAMUOS010000006.1"/>
</dbReference>
<dbReference type="PANTHER" id="PTHR21660:SF1">
    <property type="entry name" value="ACYL-COENZYME A THIOESTERASE 13"/>
    <property type="match status" value="1"/>
</dbReference>
<dbReference type="PANTHER" id="PTHR21660">
    <property type="entry name" value="THIOESTERASE SUPERFAMILY MEMBER-RELATED"/>
    <property type="match status" value="1"/>
</dbReference>
<dbReference type="OrthoDB" id="9791628at2"/>
<dbReference type="CDD" id="cd03443">
    <property type="entry name" value="PaaI_thioesterase"/>
    <property type="match status" value="1"/>
</dbReference>
<proteinExistence type="inferred from homology"/>
<dbReference type="EMBL" id="UGSZ01000001">
    <property type="protein sequence ID" value="SUB57761.1"/>
    <property type="molecule type" value="Genomic_DNA"/>
</dbReference>
<comment type="similarity">
    <text evidence="1">Belongs to the thioesterase PaaI family.</text>
</comment>
<evidence type="ECO:0000256" key="2">
    <source>
        <dbReference type="ARBA" id="ARBA00022801"/>
    </source>
</evidence>
<evidence type="ECO:0000313" key="4">
    <source>
        <dbReference type="EMBL" id="SUB57761.1"/>
    </source>
</evidence>